<accession>A0A9P9XSE4</accession>
<dbReference type="Proteomes" id="UP001056436">
    <property type="component" value="Unassembled WGS sequence"/>
</dbReference>
<feature type="signal peptide" evidence="1">
    <location>
        <begin position="1"/>
        <end position="23"/>
    </location>
</feature>
<evidence type="ECO:0000313" key="2">
    <source>
        <dbReference type="EMBL" id="KAI3559582.1"/>
    </source>
</evidence>
<dbReference type="EMBL" id="SDAQ01000001">
    <property type="protein sequence ID" value="KAI3559582.1"/>
    <property type="molecule type" value="Genomic_DNA"/>
</dbReference>
<dbReference type="OrthoDB" id="10388821at2759"/>
<sequence>MTMSVWMRLVGWGLTVVPRLVRCRNRAGAGLGRAWSPGGSGLRLGRVAWSQTDSQRRRKRSNFEFKTTDSYFGMASSL</sequence>
<organism evidence="2 3">
    <name type="scientific">Colletotrichum abscissum</name>
    <dbReference type="NCBI Taxonomy" id="1671311"/>
    <lineage>
        <taxon>Eukaryota</taxon>
        <taxon>Fungi</taxon>
        <taxon>Dikarya</taxon>
        <taxon>Ascomycota</taxon>
        <taxon>Pezizomycotina</taxon>
        <taxon>Sordariomycetes</taxon>
        <taxon>Hypocreomycetidae</taxon>
        <taxon>Glomerellales</taxon>
        <taxon>Glomerellaceae</taxon>
        <taxon>Colletotrichum</taxon>
        <taxon>Colletotrichum acutatum species complex</taxon>
    </lineage>
</organism>
<evidence type="ECO:0008006" key="4">
    <source>
        <dbReference type="Google" id="ProtNLM"/>
    </source>
</evidence>
<proteinExistence type="predicted"/>
<keyword evidence="3" id="KW-1185">Reference proteome</keyword>
<dbReference type="AlphaFoldDB" id="A0A9P9XSE4"/>
<protein>
    <recommendedName>
        <fullName evidence="4">Secreted protein</fullName>
    </recommendedName>
</protein>
<gene>
    <name evidence="2" type="ORF">CABS02_00557</name>
</gene>
<name>A0A9P9XSE4_9PEZI</name>
<feature type="chain" id="PRO_5040335397" description="Secreted protein" evidence="1">
    <location>
        <begin position="24"/>
        <end position="78"/>
    </location>
</feature>
<evidence type="ECO:0000313" key="3">
    <source>
        <dbReference type="Proteomes" id="UP001056436"/>
    </source>
</evidence>
<keyword evidence="1" id="KW-0732">Signal</keyword>
<comment type="caution">
    <text evidence="2">The sequence shown here is derived from an EMBL/GenBank/DDBJ whole genome shotgun (WGS) entry which is preliminary data.</text>
</comment>
<evidence type="ECO:0000256" key="1">
    <source>
        <dbReference type="SAM" id="SignalP"/>
    </source>
</evidence>
<reference evidence="2" key="1">
    <citation type="submission" date="2019-01" db="EMBL/GenBank/DDBJ databases">
        <title>Colletotrichum abscissum LGMF1257.</title>
        <authorList>
            <person name="Baroncelli R."/>
        </authorList>
    </citation>
    <scope>NUCLEOTIDE SEQUENCE</scope>
    <source>
        <strain evidence="2">Ca142</strain>
    </source>
</reference>